<dbReference type="Proteomes" id="UP000191144">
    <property type="component" value="Chromosome B"/>
</dbReference>
<dbReference type="InterPro" id="IPR004136">
    <property type="entry name" value="NMO"/>
</dbReference>
<keyword evidence="6" id="KW-0503">Monooxygenase</keyword>
<gene>
    <name evidence="7" type="ORF">LAME_0B08130G</name>
</gene>
<reference evidence="8" key="1">
    <citation type="submission" date="2016-03" db="EMBL/GenBank/DDBJ databases">
        <authorList>
            <person name="Devillers Hugo."/>
        </authorList>
    </citation>
    <scope>NUCLEOTIDE SEQUENCE [LARGE SCALE GENOMIC DNA]</scope>
</reference>
<keyword evidence="5" id="KW-0560">Oxidoreductase</keyword>
<evidence type="ECO:0000256" key="4">
    <source>
        <dbReference type="ARBA" id="ARBA00022643"/>
    </source>
</evidence>
<evidence type="ECO:0000313" key="8">
    <source>
        <dbReference type="Proteomes" id="UP000191144"/>
    </source>
</evidence>
<comment type="similarity">
    <text evidence="2">Belongs to the nitronate monooxygenase family. NMO class I subfamily.</text>
</comment>
<dbReference type="GO" id="GO:0018580">
    <property type="term" value="F:nitronate monooxygenase activity"/>
    <property type="evidence" value="ECO:0007669"/>
    <property type="project" value="InterPro"/>
</dbReference>
<dbReference type="PANTHER" id="PTHR42747:SF3">
    <property type="entry name" value="NITRONATE MONOOXYGENASE-RELATED"/>
    <property type="match status" value="1"/>
</dbReference>
<evidence type="ECO:0000256" key="6">
    <source>
        <dbReference type="ARBA" id="ARBA00023033"/>
    </source>
</evidence>
<dbReference type="CDD" id="cd04730">
    <property type="entry name" value="NPD_like"/>
    <property type="match status" value="1"/>
</dbReference>
<protein>
    <submittedName>
        <fullName evidence="7">LAME_0B08130g1_1</fullName>
    </submittedName>
</protein>
<accession>A0A1G4IXH6</accession>
<dbReference type="AlphaFoldDB" id="A0A1G4IXH6"/>
<keyword evidence="8" id="KW-1185">Reference proteome</keyword>
<dbReference type="Gene3D" id="3.20.20.70">
    <property type="entry name" value="Aldolase class I"/>
    <property type="match status" value="1"/>
</dbReference>
<proteinExistence type="inferred from homology"/>
<evidence type="ECO:0000313" key="7">
    <source>
        <dbReference type="EMBL" id="SCU81682.1"/>
    </source>
</evidence>
<dbReference type="PANTHER" id="PTHR42747">
    <property type="entry name" value="NITRONATE MONOOXYGENASE-RELATED"/>
    <property type="match status" value="1"/>
</dbReference>
<dbReference type="InterPro" id="IPR013785">
    <property type="entry name" value="Aldolase_TIM"/>
</dbReference>
<evidence type="ECO:0000256" key="3">
    <source>
        <dbReference type="ARBA" id="ARBA00022630"/>
    </source>
</evidence>
<dbReference type="EMBL" id="LT598478">
    <property type="protein sequence ID" value="SCU81682.1"/>
    <property type="molecule type" value="Genomic_DNA"/>
</dbReference>
<dbReference type="OrthoDB" id="10265891at2759"/>
<evidence type="ECO:0000256" key="2">
    <source>
        <dbReference type="ARBA" id="ARBA00009881"/>
    </source>
</evidence>
<keyword evidence="3" id="KW-0285">Flavoprotein</keyword>
<evidence type="ECO:0000256" key="5">
    <source>
        <dbReference type="ARBA" id="ARBA00023002"/>
    </source>
</evidence>
<dbReference type="SUPFAM" id="SSF51412">
    <property type="entry name" value="Inosine monophosphate dehydrogenase (IMPDH)"/>
    <property type="match status" value="1"/>
</dbReference>
<organism evidence="7 8">
    <name type="scientific">Lachancea meyersii CBS 8951</name>
    <dbReference type="NCBI Taxonomy" id="1266667"/>
    <lineage>
        <taxon>Eukaryota</taxon>
        <taxon>Fungi</taxon>
        <taxon>Dikarya</taxon>
        <taxon>Ascomycota</taxon>
        <taxon>Saccharomycotina</taxon>
        <taxon>Saccharomycetes</taxon>
        <taxon>Saccharomycetales</taxon>
        <taxon>Saccharomycetaceae</taxon>
        <taxon>Lachancea</taxon>
    </lineage>
</organism>
<evidence type="ECO:0000256" key="1">
    <source>
        <dbReference type="ARBA" id="ARBA00001917"/>
    </source>
</evidence>
<sequence length="386" mass="42212">MSRECTRFLKTFKLNYPIVQAPMAGVSTPEMASAVAASGGLGSLTLSHVDLQDTSAVSAIRKAVNSFLSTAGADPQKANLNFFCHPIYPIPTVRQKENWNNLYCEVLETKDLKSPLKFDNGNVSFKSIETQENSDIFLSLLTFFETEFTPGVVSFHFGCPSSSSIQKLKKLGIAIFVTATSEFEGEELLKLGVDGIICQGYEAGGHRGCFPGNEVHLDEGLSTLCLFKRLQEAKNKLGSEAFLIPAGGIMDSRAIQFYLDQGASACQLGTAFLAAAESKSSKFYRDLIKSHHKISTTLTPFPSGLPARTLQTPFIERLASLSQGKDLPPYGYRYSEFKLLRSKFPSLVNFHLCGQGVNQIQTGRDKCLSTAEIFSRLTQDLVVPAD</sequence>
<name>A0A1G4IXH6_9SACH</name>
<keyword evidence="4" id="KW-0288">FMN</keyword>
<dbReference type="Pfam" id="PF03060">
    <property type="entry name" value="NMO"/>
    <property type="match status" value="1"/>
</dbReference>
<comment type="cofactor">
    <cofactor evidence="1">
        <name>FMN</name>
        <dbReference type="ChEBI" id="CHEBI:58210"/>
    </cofactor>
</comment>